<accession>A0A640SU40</accession>
<reference evidence="2 3" key="1">
    <citation type="submission" date="2019-12" db="EMBL/GenBank/DDBJ databases">
        <title>Whole genome shotgun sequence of Streptomyces hygroscopicus subsp. glebosus NBRC 13786.</title>
        <authorList>
            <person name="Ichikawa N."/>
            <person name="Kimura A."/>
            <person name="Kitahashi Y."/>
            <person name="Komaki H."/>
            <person name="Tamura T."/>
        </authorList>
    </citation>
    <scope>NUCLEOTIDE SEQUENCE [LARGE SCALE GENOMIC DNA]</scope>
    <source>
        <strain evidence="2 3">NBRC 13786</strain>
    </source>
</reference>
<proteinExistence type="predicted"/>
<feature type="compositionally biased region" description="Low complexity" evidence="1">
    <location>
        <begin position="118"/>
        <end position="129"/>
    </location>
</feature>
<dbReference type="EMBL" id="BLIO01000001">
    <property type="protein sequence ID" value="GFE14959.1"/>
    <property type="molecule type" value="Genomic_DNA"/>
</dbReference>
<feature type="region of interest" description="Disordered" evidence="1">
    <location>
        <begin position="118"/>
        <end position="141"/>
    </location>
</feature>
<gene>
    <name evidence="2" type="ORF">Sgleb_30060</name>
</gene>
<sequence>MTREAASPLLTPGYWCERYVYRSVHADRLASWTALATHSPVRAVRLMGADARRVAAGLPEGERQRVLGMLGGPGPIGAMAALQRSEPCGLALDCAGAWVEWSARPVLFLSLVDGAPGTPGPRRAGEPTGFGAPLAPGEDFP</sequence>
<keyword evidence="3" id="KW-1185">Reference proteome</keyword>
<evidence type="ECO:0000256" key="1">
    <source>
        <dbReference type="SAM" id="MobiDB-lite"/>
    </source>
</evidence>
<name>A0A640SU40_9ACTN</name>
<dbReference type="AlphaFoldDB" id="A0A640SU40"/>
<evidence type="ECO:0000313" key="3">
    <source>
        <dbReference type="Proteomes" id="UP000430079"/>
    </source>
</evidence>
<dbReference type="Proteomes" id="UP000430079">
    <property type="component" value="Unassembled WGS sequence"/>
</dbReference>
<evidence type="ECO:0000313" key="2">
    <source>
        <dbReference type="EMBL" id="GFE14959.1"/>
    </source>
</evidence>
<protein>
    <submittedName>
        <fullName evidence="2">Uncharacterized protein</fullName>
    </submittedName>
</protein>
<comment type="caution">
    <text evidence="2">The sequence shown here is derived from an EMBL/GenBank/DDBJ whole genome shotgun (WGS) entry which is preliminary data.</text>
</comment>
<organism evidence="2 3">
    <name type="scientific">Streptomyces glebosus</name>
    <dbReference type="NCBI Taxonomy" id="249580"/>
    <lineage>
        <taxon>Bacteria</taxon>
        <taxon>Bacillati</taxon>
        <taxon>Actinomycetota</taxon>
        <taxon>Actinomycetes</taxon>
        <taxon>Kitasatosporales</taxon>
        <taxon>Streptomycetaceae</taxon>
        <taxon>Streptomyces</taxon>
    </lineage>
</organism>